<dbReference type="EMBL" id="JACNIG010000225">
    <property type="protein sequence ID" value="MBC8432437.1"/>
    <property type="molecule type" value="Genomic_DNA"/>
</dbReference>
<dbReference type="PANTHER" id="PTHR43546">
    <property type="entry name" value="UPF0173 METAL-DEPENDENT HYDROLASE MJ1163-RELATED"/>
    <property type="match status" value="1"/>
</dbReference>
<proteinExistence type="predicted"/>
<dbReference type="InterPro" id="IPR001279">
    <property type="entry name" value="Metallo-B-lactamas"/>
</dbReference>
<dbReference type="AlphaFoldDB" id="A0A8J6P305"/>
<name>A0A8J6P305_9BACT</name>
<dbReference type="GO" id="GO:0016787">
    <property type="term" value="F:hydrolase activity"/>
    <property type="evidence" value="ECO:0007669"/>
    <property type="project" value="UniProtKB-KW"/>
</dbReference>
<evidence type="ECO:0000313" key="3">
    <source>
        <dbReference type="EMBL" id="MBC8432437.1"/>
    </source>
</evidence>
<dbReference type="Proteomes" id="UP000605201">
    <property type="component" value="Unassembled WGS sequence"/>
</dbReference>
<dbReference type="InterPro" id="IPR050114">
    <property type="entry name" value="UPF0173_UPF0282_UlaG_hydrolase"/>
</dbReference>
<evidence type="ECO:0000259" key="2">
    <source>
        <dbReference type="Pfam" id="PF12706"/>
    </source>
</evidence>
<evidence type="ECO:0000256" key="1">
    <source>
        <dbReference type="ARBA" id="ARBA00022801"/>
    </source>
</evidence>
<accession>A0A8J6P305</accession>
<gene>
    <name evidence="3" type="ORF">H8D96_11015</name>
</gene>
<evidence type="ECO:0000313" key="4">
    <source>
        <dbReference type="Proteomes" id="UP000605201"/>
    </source>
</evidence>
<keyword evidence="1" id="KW-0378">Hydrolase</keyword>
<dbReference type="Pfam" id="PF12706">
    <property type="entry name" value="Lactamase_B_2"/>
    <property type="match status" value="1"/>
</dbReference>
<organism evidence="3 4">
    <name type="scientific">Candidatus Desulfatibia vada</name>
    <dbReference type="NCBI Taxonomy" id="2841696"/>
    <lineage>
        <taxon>Bacteria</taxon>
        <taxon>Pseudomonadati</taxon>
        <taxon>Thermodesulfobacteriota</taxon>
        <taxon>Desulfobacteria</taxon>
        <taxon>Desulfobacterales</taxon>
        <taxon>Desulfobacterales incertae sedis</taxon>
        <taxon>Candidatus Desulfatibia</taxon>
    </lineage>
</organism>
<dbReference type="Gene3D" id="3.60.15.10">
    <property type="entry name" value="Ribonuclease Z/Hydroxyacylglutathione hydrolase-like"/>
    <property type="match status" value="1"/>
</dbReference>
<reference evidence="3 4" key="1">
    <citation type="submission" date="2020-08" db="EMBL/GenBank/DDBJ databases">
        <title>Bridging the membrane lipid divide: bacteria of the FCB group superphylum have the potential to synthesize archaeal ether lipids.</title>
        <authorList>
            <person name="Villanueva L."/>
            <person name="Von Meijenfeldt F.A.B."/>
            <person name="Westbye A.B."/>
            <person name="Yadav S."/>
            <person name="Hopmans E.C."/>
            <person name="Dutilh B.E."/>
            <person name="Sinninghe Damste J.S."/>
        </authorList>
    </citation>
    <scope>NUCLEOTIDE SEQUENCE [LARGE SCALE GENOMIC DNA]</scope>
    <source>
        <strain evidence="3">NIOZ-UU17</strain>
    </source>
</reference>
<dbReference type="InterPro" id="IPR036866">
    <property type="entry name" value="RibonucZ/Hydroxyglut_hydro"/>
</dbReference>
<protein>
    <submittedName>
        <fullName evidence="3">MBL fold metallo-hydrolase</fullName>
    </submittedName>
</protein>
<dbReference type="SUPFAM" id="SSF56281">
    <property type="entry name" value="Metallo-hydrolase/oxidoreductase"/>
    <property type="match status" value="1"/>
</dbReference>
<comment type="caution">
    <text evidence="3">The sequence shown here is derived from an EMBL/GenBank/DDBJ whole genome shotgun (WGS) entry which is preliminary data.</text>
</comment>
<sequence>MNIEFKWVGGSTWVLKIQNLKIACDPVLCPAGTIQDYKLFKTKRLEDPVFTEDDFENIDLWLITHGHEDHLDQDGLSRIKKGCKVVTHKNALARLRKIKEAEIKVLNWGEKASYEIKGINISLEAIPAVHGVNPIVALLAGGVNGYWLDISARDASRSIYVTADTVLHSKVTQALQGRHADLLIVVCHAL</sequence>
<dbReference type="PANTHER" id="PTHR43546:SF9">
    <property type="entry name" value="L-ASCORBATE-6-PHOSPHATE LACTONASE ULAG-RELATED"/>
    <property type="match status" value="1"/>
</dbReference>
<feature type="domain" description="Metallo-beta-lactamase" evidence="2">
    <location>
        <begin position="40"/>
        <end position="185"/>
    </location>
</feature>